<comment type="caution">
    <text evidence="2">The sequence shown here is derived from an EMBL/GenBank/DDBJ whole genome shotgun (WGS) entry which is preliminary data.</text>
</comment>
<dbReference type="PANTHER" id="PTHR46889:SF7">
    <property type="entry name" value="TRANSPOSASE FOR INSERTION SEQUENCE ELEMENT IS904"/>
    <property type="match status" value="1"/>
</dbReference>
<dbReference type="SUPFAM" id="SSF53098">
    <property type="entry name" value="Ribonuclease H-like"/>
    <property type="match status" value="1"/>
</dbReference>
<reference evidence="2" key="1">
    <citation type="journal article" date="2015" name="Nature">
        <title>Complex archaea that bridge the gap between prokaryotes and eukaryotes.</title>
        <authorList>
            <person name="Spang A."/>
            <person name="Saw J.H."/>
            <person name="Jorgensen S.L."/>
            <person name="Zaremba-Niedzwiedzka K."/>
            <person name="Martijn J."/>
            <person name="Lind A.E."/>
            <person name="van Eijk R."/>
            <person name="Schleper C."/>
            <person name="Guy L."/>
            <person name="Ettema T.J."/>
        </authorList>
    </citation>
    <scope>NUCLEOTIDE SEQUENCE</scope>
</reference>
<gene>
    <name evidence="2" type="ORF">LCGC14_2029720</name>
</gene>
<dbReference type="PROSITE" id="PS50994">
    <property type="entry name" value="INTEGRASE"/>
    <property type="match status" value="1"/>
</dbReference>
<dbReference type="Gene3D" id="3.30.420.10">
    <property type="entry name" value="Ribonuclease H-like superfamily/Ribonuclease H"/>
    <property type="match status" value="1"/>
</dbReference>
<dbReference type="GO" id="GO:0003676">
    <property type="term" value="F:nucleic acid binding"/>
    <property type="evidence" value="ECO:0007669"/>
    <property type="project" value="InterPro"/>
</dbReference>
<organism evidence="2">
    <name type="scientific">marine sediment metagenome</name>
    <dbReference type="NCBI Taxonomy" id="412755"/>
    <lineage>
        <taxon>unclassified sequences</taxon>
        <taxon>metagenomes</taxon>
        <taxon>ecological metagenomes</taxon>
    </lineage>
</organism>
<evidence type="ECO:0000259" key="1">
    <source>
        <dbReference type="PROSITE" id="PS50994"/>
    </source>
</evidence>
<accession>A0A0F9EV68</accession>
<dbReference type="InterPro" id="IPR001584">
    <property type="entry name" value="Integrase_cat-core"/>
</dbReference>
<dbReference type="GO" id="GO:0015074">
    <property type="term" value="P:DNA integration"/>
    <property type="evidence" value="ECO:0007669"/>
    <property type="project" value="InterPro"/>
</dbReference>
<proteinExistence type="predicted"/>
<dbReference type="Pfam" id="PF00665">
    <property type="entry name" value="rve"/>
    <property type="match status" value="1"/>
</dbReference>
<protein>
    <recommendedName>
        <fullName evidence="1">Integrase catalytic domain-containing protein</fullName>
    </recommendedName>
</protein>
<dbReference type="PANTHER" id="PTHR46889">
    <property type="entry name" value="TRANSPOSASE INSF FOR INSERTION SEQUENCE IS3B-RELATED"/>
    <property type="match status" value="1"/>
</dbReference>
<feature type="domain" description="Integrase catalytic" evidence="1">
    <location>
        <begin position="107"/>
        <end position="277"/>
    </location>
</feature>
<name>A0A0F9EV68_9ZZZZ</name>
<sequence>MSIEEKKKAIEFGNNNIPLYRQCELLGLSRSALYYKPRGVSEEDLEVMRLLDEQFTRTPFYGSRRMVAWLSSIGCEVNRKRVVRLMREMGLQAIYPKPRLSLPDRGHRIYPYLLRGKKISRVNQVWSTDITYIRLTQGFLYLVAVMDWYSRYVLSWELSNTLDACFCVLALERTLELCSPEIFNTDQGSQFTSEAFLAVLEGREIRISMDGRGRALDNVLIERLWRSLKYEEVYIKDYQSVIEAVEGIGAYFKFYNEERFHQSLGYRRPAEVYTEGLSAYDLLGANISAGGS</sequence>
<evidence type="ECO:0000313" key="2">
    <source>
        <dbReference type="EMBL" id="KKL77954.1"/>
    </source>
</evidence>
<dbReference type="EMBL" id="LAZR01023601">
    <property type="protein sequence ID" value="KKL77954.1"/>
    <property type="molecule type" value="Genomic_DNA"/>
</dbReference>
<dbReference type="AlphaFoldDB" id="A0A0F9EV68"/>
<dbReference type="InterPro" id="IPR012337">
    <property type="entry name" value="RNaseH-like_sf"/>
</dbReference>
<dbReference type="InterPro" id="IPR050900">
    <property type="entry name" value="Transposase_IS3/IS150/IS904"/>
</dbReference>
<dbReference type="InterPro" id="IPR048020">
    <property type="entry name" value="Transpos_IS3"/>
</dbReference>
<dbReference type="InterPro" id="IPR036397">
    <property type="entry name" value="RNaseH_sf"/>
</dbReference>
<dbReference type="InterPro" id="IPR025948">
    <property type="entry name" value="HTH-like_dom"/>
</dbReference>
<dbReference type="NCBIfam" id="NF033516">
    <property type="entry name" value="transpos_IS3"/>
    <property type="match status" value="1"/>
</dbReference>
<dbReference type="Pfam" id="PF13276">
    <property type="entry name" value="HTH_21"/>
    <property type="match status" value="1"/>
</dbReference>